<dbReference type="Gene3D" id="3.40.50.11660">
    <property type="entry name" value="Glycosyl transferase family 10, C-terminal domain"/>
    <property type="match status" value="1"/>
</dbReference>
<evidence type="ECO:0000313" key="5">
    <source>
        <dbReference type="EMBL" id="MBB5620659.1"/>
    </source>
</evidence>
<dbReference type="InterPro" id="IPR055270">
    <property type="entry name" value="Glyco_tran_10_C"/>
</dbReference>
<dbReference type="GO" id="GO:0016020">
    <property type="term" value="C:membrane"/>
    <property type="evidence" value="ECO:0007669"/>
    <property type="project" value="InterPro"/>
</dbReference>
<dbReference type="InterPro" id="IPR038577">
    <property type="entry name" value="GT10-like_C_sf"/>
</dbReference>
<evidence type="ECO:0000256" key="3">
    <source>
        <dbReference type="ARBA" id="ARBA00022679"/>
    </source>
</evidence>
<dbReference type="PANTHER" id="PTHR11929:SF194">
    <property type="entry name" value="ALPHA-(1,3)-FUCOSYLTRANSFERASE 10"/>
    <property type="match status" value="1"/>
</dbReference>
<dbReference type="PANTHER" id="PTHR11929">
    <property type="entry name" value="ALPHA- 1,3 -FUCOSYLTRANSFERASE"/>
    <property type="match status" value="1"/>
</dbReference>
<protein>
    <recommendedName>
        <fullName evidence="4">Fucosyltransferase C-terminal domain-containing protein</fullName>
    </recommendedName>
</protein>
<keyword evidence="3" id="KW-0808">Transferase</keyword>
<dbReference type="InterPro" id="IPR001503">
    <property type="entry name" value="Glyco_trans_10"/>
</dbReference>
<dbReference type="RefSeq" id="WP_183866660.1">
    <property type="nucleotide sequence ID" value="NZ_JACHCF010000003.1"/>
</dbReference>
<gene>
    <name evidence="5" type="ORF">HDE69_001708</name>
</gene>
<dbReference type="EMBL" id="JACHCF010000003">
    <property type="protein sequence ID" value="MBB5620659.1"/>
    <property type="molecule type" value="Genomic_DNA"/>
</dbReference>
<proteinExistence type="inferred from homology"/>
<sequence>MKIKFFSDYEVSENLLTRFKANYKVDDELLTFTTADDYDYAVVFNRANDPLKSGAKVITVIQEPSWSDAHQNKFYLTNSDYILVHDPKLFEKTNNVKLGGKIIESPAFMFYHDHVDHSFYDETEQVKKEKKLSMIVSGLYFNRANYHKRIEVLVEILKSDLDIDIYGRGLTIQDPRYKGDLKYKHTGLLPYEYSIAIENSNEKNYITEKFVDCVLCNTTPIYNGAPNISEVYDQRYYRTIDLDSPHIVQDLRDIIAHPAPGSGINKEIYFEKYNLYTKLKEIIYG</sequence>
<comment type="caution">
    <text evidence="5">The sequence shown here is derived from an EMBL/GenBank/DDBJ whole genome shotgun (WGS) entry which is preliminary data.</text>
</comment>
<dbReference type="GO" id="GO:0046920">
    <property type="term" value="F:alpha-(1-&gt;3)-fucosyltransferase activity"/>
    <property type="evidence" value="ECO:0007669"/>
    <property type="project" value="TreeGrafter"/>
</dbReference>
<evidence type="ECO:0000256" key="2">
    <source>
        <dbReference type="ARBA" id="ARBA00022676"/>
    </source>
</evidence>
<evidence type="ECO:0000313" key="6">
    <source>
        <dbReference type="Proteomes" id="UP000537718"/>
    </source>
</evidence>
<name>A0A7W8YRX5_9SPHI</name>
<dbReference type="SUPFAM" id="SSF53756">
    <property type="entry name" value="UDP-Glycosyltransferase/glycogen phosphorylase"/>
    <property type="match status" value="1"/>
</dbReference>
<dbReference type="AlphaFoldDB" id="A0A7W8YRX5"/>
<reference evidence="5 6" key="1">
    <citation type="submission" date="2020-08" db="EMBL/GenBank/DDBJ databases">
        <title>Genomic Encyclopedia of Type Strains, Phase IV (KMG-V): Genome sequencing to study the core and pangenomes of soil and plant-associated prokaryotes.</title>
        <authorList>
            <person name="Whitman W."/>
        </authorList>
    </citation>
    <scope>NUCLEOTIDE SEQUENCE [LARGE SCALE GENOMIC DNA]</scope>
    <source>
        <strain evidence="5 6">MP7CTX6</strain>
    </source>
</reference>
<dbReference type="Proteomes" id="UP000537718">
    <property type="component" value="Unassembled WGS sequence"/>
</dbReference>
<feature type="domain" description="Fucosyltransferase C-terminal" evidence="4">
    <location>
        <begin position="127"/>
        <end position="231"/>
    </location>
</feature>
<dbReference type="Pfam" id="PF00852">
    <property type="entry name" value="Glyco_transf_10"/>
    <property type="match status" value="1"/>
</dbReference>
<organism evidence="5 6">
    <name type="scientific">Pedobacter cryoconitis</name>
    <dbReference type="NCBI Taxonomy" id="188932"/>
    <lineage>
        <taxon>Bacteria</taxon>
        <taxon>Pseudomonadati</taxon>
        <taxon>Bacteroidota</taxon>
        <taxon>Sphingobacteriia</taxon>
        <taxon>Sphingobacteriales</taxon>
        <taxon>Sphingobacteriaceae</taxon>
        <taxon>Pedobacter</taxon>
    </lineage>
</organism>
<accession>A0A7W8YRX5</accession>
<evidence type="ECO:0000256" key="1">
    <source>
        <dbReference type="ARBA" id="ARBA00008919"/>
    </source>
</evidence>
<comment type="similarity">
    <text evidence="1">Belongs to the glycosyltransferase 10 family.</text>
</comment>
<keyword evidence="2" id="KW-0328">Glycosyltransferase</keyword>
<evidence type="ECO:0000259" key="4">
    <source>
        <dbReference type="Pfam" id="PF00852"/>
    </source>
</evidence>